<feature type="region of interest" description="Disordered" evidence="1">
    <location>
        <begin position="106"/>
        <end position="127"/>
    </location>
</feature>
<dbReference type="PANTHER" id="PTHR11895">
    <property type="entry name" value="TRANSAMIDASE"/>
    <property type="match status" value="1"/>
</dbReference>
<dbReference type="InterPro" id="IPR000120">
    <property type="entry name" value="Amidase"/>
</dbReference>
<dbReference type="EMBL" id="VTWH01000002">
    <property type="protein sequence ID" value="KAA0970758.1"/>
    <property type="molecule type" value="Genomic_DNA"/>
</dbReference>
<reference evidence="3 4" key="1">
    <citation type="submission" date="2019-08" db="EMBL/GenBank/DDBJ databases">
        <title>Aureimonas fodiniaquatilis sp. nov., isolated from a coal mine wastewater.</title>
        <authorList>
            <person name="Kim W."/>
        </authorList>
    </citation>
    <scope>NUCLEOTIDE SEQUENCE [LARGE SCALE GENOMIC DNA]</scope>
    <source>
        <strain evidence="3 4">CAU 1482</strain>
    </source>
</reference>
<dbReference type="OrthoDB" id="9811471at2"/>
<dbReference type="InterPro" id="IPR023631">
    <property type="entry name" value="Amidase_dom"/>
</dbReference>
<dbReference type="RefSeq" id="WP_149300029.1">
    <property type="nucleotide sequence ID" value="NZ_VTWH01000002.1"/>
</dbReference>
<dbReference type="PANTHER" id="PTHR11895:SF176">
    <property type="entry name" value="AMIDASE AMID-RELATED"/>
    <property type="match status" value="1"/>
</dbReference>
<dbReference type="SUPFAM" id="SSF75304">
    <property type="entry name" value="Amidase signature (AS) enzymes"/>
    <property type="match status" value="1"/>
</dbReference>
<evidence type="ECO:0000256" key="1">
    <source>
        <dbReference type="SAM" id="MobiDB-lite"/>
    </source>
</evidence>
<dbReference type="Proteomes" id="UP000324738">
    <property type="component" value="Unassembled WGS sequence"/>
</dbReference>
<sequence>MTEATRQMGIGQLLRSFSDGLSPVTVAEELLAEARLAGERHHHILAMDADAVIASARLSENRWKTGTARPLEGIPIASKGSVEFSNLLADAGAYMQCVVVPNAGGTPLNQPEGMDPTNPGAEAHMPGGSSTGSAIALACRHVPAAIGSDAAGSIRIPSLCCHVVGLKPSRGALGPALQGLSPTLCEIGPMARSVEDAALLYAAMSGQAAGEPLAKPPIFGIFDDASLPPAMMQHLNEVANRLGAQGAFVVRRNIPDFALSAEAGWTVLCYEAAHNMADMLPALRNSPTSYLKYVEKGLSITATAYQAALAFGAQFAAGLDRVLEGLDALMCASAWSAVPRRNDSDIAEITAKWGELCLPFNLSGHPALALQGPNHNGLPTGFQLVGHRGSEVELLASGVWVQRSTDYHLAM</sequence>
<dbReference type="AlphaFoldDB" id="A0A5B0DWM0"/>
<evidence type="ECO:0000313" key="3">
    <source>
        <dbReference type="EMBL" id="KAA0970758.1"/>
    </source>
</evidence>
<dbReference type="Pfam" id="PF01425">
    <property type="entry name" value="Amidase"/>
    <property type="match status" value="1"/>
</dbReference>
<organism evidence="3 4">
    <name type="scientific">Aureimonas fodinaquatilis</name>
    <dbReference type="NCBI Taxonomy" id="2565783"/>
    <lineage>
        <taxon>Bacteria</taxon>
        <taxon>Pseudomonadati</taxon>
        <taxon>Pseudomonadota</taxon>
        <taxon>Alphaproteobacteria</taxon>
        <taxon>Hyphomicrobiales</taxon>
        <taxon>Aurantimonadaceae</taxon>
        <taxon>Aureimonas</taxon>
    </lineage>
</organism>
<evidence type="ECO:0000259" key="2">
    <source>
        <dbReference type="Pfam" id="PF01425"/>
    </source>
</evidence>
<keyword evidence="4" id="KW-1185">Reference proteome</keyword>
<name>A0A5B0DWM0_9HYPH</name>
<proteinExistence type="predicted"/>
<dbReference type="InterPro" id="IPR036928">
    <property type="entry name" value="AS_sf"/>
</dbReference>
<gene>
    <name evidence="3" type="ORF">FPY71_09780</name>
</gene>
<comment type="caution">
    <text evidence="3">The sequence shown here is derived from an EMBL/GenBank/DDBJ whole genome shotgun (WGS) entry which is preliminary data.</text>
</comment>
<dbReference type="Gene3D" id="3.90.1300.10">
    <property type="entry name" value="Amidase signature (AS) domain"/>
    <property type="match status" value="1"/>
</dbReference>
<accession>A0A5B0DWM0</accession>
<protein>
    <submittedName>
        <fullName evidence="3">Amidase</fullName>
    </submittedName>
</protein>
<evidence type="ECO:0000313" key="4">
    <source>
        <dbReference type="Proteomes" id="UP000324738"/>
    </source>
</evidence>
<dbReference type="GO" id="GO:0003824">
    <property type="term" value="F:catalytic activity"/>
    <property type="evidence" value="ECO:0007669"/>
    <property type="project" value="InterPro"/>
</dbReference>
<feature type="domain" description="Amidase" evidence="2">
    <location>
        <begin position="117"/>
        <end position="395"/>
    </location>
</feature>